<reference evidence="1" key="1">
    <citation type="journal article" date="2020" name="Nature">
        <title>Giant virus diversity and host interactions through global metagenomics.</title>
        <authorList>
            <person name="Schulz F."/>
            <person name="Roux S."/>
            <person name="Paez-Espino D."/>
            <person name="Jungbluth S."/>
            <person name="Walsh D.A."/>
            <person name="Denef V.J."/>
            <person name="McMahon K.D."/>
            <person name="Konstantinidis K.T."/>
            <person name="Eloe-Fadrosh E.A."/>
            <person name="Kyrpides N.C."/>
            <person name="Woyke T."/>
        </authorList>
    </citation>
    <scope>NUCLEOTIDE SEQUENCE</scope>
    <source>
        <strain evidence="1">GVMAG-M-3300024301-20</strain>
    </source>
</reference>
<dbReference type="AlphaFoldDB" id="A0A6C0IS14"/>
<evidence type="ECO:0008006" key="2">
    <source>
        <dbReference type="Google" id="ProtNLM"/>
    </source>
</evidence>
<evidence type="ECO:0000313" key="1">
    <source>
        <dbReference type="EMBL" id="QHT95998.1"/>
    </source>
</evidence>
<dbReference type="InterPro" id="IPR011335">
    <property type="entry name" value="Restrct_endonuc-II-like"/>
</dbReference>
<dbReference type="InterPro" id="IPR011604">
    <property type="entry name" value="PDDEXK-like_dom_sf"/>
</dbReference>
<proteinExistence type="predicted"/>
<protein>
    <recommendedName>
        <fullName evidence="2">PD-(D/E)XK endonuclease-like domain-containing protein</fullName>
    </recommendedName>
</protein>
<dbReference type="Gene3D" id="3.90.320.10">
    <property type="match status" value="1"/>
</dbReference>
<dbReference type="EMBL" id="MN740249">
    <property type="protein sequence ID" value="QHT95998.1"/>
    <property type="molecule type" value="Genomic_DNA"/>
</dbReference>
<dbReference type="SUPFAM" id="SSF52980">
    <property type="entry name" value="Restriction endonuclease-like"/>
    <property type="match status" value="1"/>
</dbReference>
<sequence length="289" mass="34643">MTDIDIVDPILIMRNRHVRDANIKFYARGHKYYISTDKDSKYTSVTTWNHEHFPKFDADKVIQNIFNGKNWGPDNKYWGMTADEIKQSWKSNGDKVASAGTDLHLKIEKFMNDKRFTFEYTNKELHGIYVTDRRDILPENQDVEWQHFIKFMKDHSDLKPYRTEWMIYDEELKLAGSIDMVFENRDGTLAIYDWKRSKEISKVNGWNQFSTNPLISHLHDTNFWHYALQLNTYRGILERKYGKKVNELCLIRLHPNCENDTYEKLEVPLLDKEIDVLFKERMEKVKCKR</sequence>
<organism evidence="1">
    <name type="scientific">viral metagenome</name>
    <dbReference type="NCBI Taxonomy" id="1070528"/>
    <lineage>
        <taxon>unclassified sequences</taxon>
        <taxon>metagenomes</taxon>
        <taxon>organismal metagenomes</taxon>
    </lineage>
</organism>
<accession>A0A6C0IS14</accession>
<name>A0A6C0IS14_9ZZZZ</name>